<evidence type="ECO:0000313" key="2">
    <source>
        <dbReference type="EMBL" id="VDP35965.1"/>
    </source>
</evidence>
<accession>A0A183J510</accession>
<feature type="compositionally biased region" description="Polar residues" evidence="1">
    <location>
        <begin position="214"/>
        <end position="228"/>
    </location>
</feature>
<dbReference type="OrthoDB" id="5825149at2759"/>
<sequence length="228" mass="25420">MLCSRRSRLKGRRRGVTHVGETTVHTHKHTDHTELLCSATASAGTAYLKRRNRLPPSFSSLLGLRYPYACDQEGDMLFIKGITNDPCIKCVCKEGTANCITNRCMPLNDCPVIISNDTTSCCKKCKGTALQCSSLSSDVYHNNLISTDCSYLDQVYQNGEQWMSTQDSCRRLTCKVGRQCDIRDEESCVRSQSMRVPRRDSRPHASLDAARSARITTPTASPDWSSVI</sequence>
<dbReference type="Proteomes" id="UP000270296">
    <property type="component" value="Unassembled WGS sequence"/>
</dbReference>
<reference evidence="4" key="1">
    <citation type="submission" date="2016-06" db="UniProtKB">
        <authorList>
            <consortium name="WormBaseParasite"/>
        </authorList>
    </citation>
    <scope>IDENTIFICATION</scope>
</reference>
<evidence type="ECO:0000313" key="3">
    <source>
        <dbReference type="Proteomes" id="UP000270296"/>
    </source>
</evidence>
<keyword evidence="3" id="KW-1185">Reference proteome</keyword>
<dbReference type="AlphaFoldDB" id="A0A183J510"/>
<feature type="region of interest" description="Disordered" evidence="1">
    <location>
        <begin position="192"/>
        <end position="228"/>
    </location>
</feature>
<reference evidence="2 3" key="2">
    <citation type="submission" date="2018-11" db="EMBL/GenBank/DDBJ databases">
        <authorList>
            <consortium name="Pathogen Informatics"/>
        </authorList>
    </citation>
    <scope>NUCLEOTIDE SEQUENCE [LARGE SCALE GENOMIC DNA]</scope>
</reference>
<evidence type="ECO:0000313" key="4">
    <source>
        <dbReference type="WBParaSite" id="SBAD_0001133401-mRNA-1"/>
    </source>
</evidence>
<evidence type="ECO:0000256" key="1">
    <source>
        <dbReference type="SAM" id="MobiDB-lite"/>
    </source>
</evidence>
<gene>
    <name evidence="2" type="ORF">SBAD_LOCUS10958</name>
</gene>
<organism evidence="4">
    <name type="scientific">Soboliphyme baturini</name>
    <dbReference type="NCBI Taxonomy" id="241478"/>
    <lineage>
        <taxon>Eukaryota</taxon>
        <taxon>Metazoa</taxon>
        <taxon>Ecdysozoa</taxon>
        <taxon>Nematoda</taxon>
        <taxon>Enoplea</taxon>
        <taxon>Dorylaimia</taxon>
        <taxon>Dioctophymatida</taxon>
        <taxon>Dioctophymatoidea</taxon>
        <taxon>Soboliphymatidae</taxon>
        <taxon>Soboliphyme</taxon>
    </lineage>
</organism>
<name>A0A183J510_9BILA</name>
<proteinExistence type="predicted"/>
<dbReference type="WBParaSite" id="SBAD_0001133401-mRNA-1">
    <property type="protein sequence ID" value="SBAD_0001133401-mRNA-1"/>
    <property type="gene ID" value="SBAD_0001133401"/>
</dbReference>
<dbReference type="Gene3D" id="6.20.200.20">
    <property type="match status" value="1"/>
</dbReference>
<protein>
    <submittedName>
        <fullName evidence="4">VWFC domain-containing protein</fullName>
    </submittedName>
</protein>
<dbReference type="EMBL" id="UZAM01014835">
    <property type="protein sequence ID" value="VDP35965.1"/>
    <property type="molecule type" value="Genomic_DNA"/>
</dbReference>